<feature type="transmembrane region" description="Helical" evidence="1">
    <location>
        <begin position="261"/>
        <end position="280"/>
    </location>
</feature>
<protein>
    <submittedName>
        <fullName evidence="3">Glycosyltransferase family 87 protein</fullName>
        <ecNumber evidence="3">2.4.-.-</ecNumber>
    </submittedName>
</protein>
<feature type="transmembrane region" description="Helical" evidence="1">
    <location>
        <begin position="378"/>
        <end position="396"/>
    </location>
</feature>
<dbReference type="Proteomes" id="UP000025229">
    <property type="component" value="Chromosome"/>
</dbReference>
<dbReference type="AlphaFoldDB" id="A0A023X1D0"/>
<keyword evidence="1" id="KW-0472">Membrane</keyword>
<evidence type="ECO:0000313" key="2">
    <source>
        <dbReference type="EMBL" id="AHY46282.1"/>
    </source>
</evidence>
<dbReference type="HOGENOM" id="CLU_441365_0_0_11"/>
<dbReference type="eggNOG" id="ENOG5031JPZ">
    <property type="taxonomic scope" value="Bacteria"/>
</dbReference>
<accession>A0A023X1D0</accession>
<gene>
    <name evidence="2" type="ORF">RradSPS_0999</name>
    <name evidence="3" type="ORF">SIL72_06575</name>
</gene>
<dbReference type="EC" id="2.4.-.-" evidence="3"/>
<dbReference type="Proteomes" id="UP001281130">
    <property type="component" value="Unassembled WGS sequence"/>
</dbReference>
<feature type="transmembrane region" description="Helical" evidence="1">
    <location>
        <begin position="207"/>
        <end position="223"/>
    </location>
</feature>
<feature type="transmembrane region" description="Helical" evidence="1">
    <location>
        <begin position="428"/>
        <end position="443"/>
    </location>
</feature>
<dbReference type="KEGG" id="rrd:RradSPS_0999"/>
<sequence length="628" mass="66728">MRRLLAHPPLRPAALLVAALSVLLLAVEGPQLSEREATLRAELAPALAGVDGEPAARYSAATDTWRVVFTGPSGEELGRASVDDDTGEVRSASLDAEAAGAGTGGDGTLTEEQATKIAAAQPEVREELAGERYTTEADLKDGVWTVSFFVRGTEPIGGIPQGDGTKEAARVEVDAESWVVRSAYTGDAVGWNMARGVEGAYGKHANYPWVWGPMALVFFLAFFRNDRLLSLRNLDLAVLLSFLLSHGFFRAGESSLAVLLWYPPLVYLFVRCLLLGMFGVGGRVDRTSHLPTWLLLLLAALAGGFVLALNTDSRVIDVGYAGVVGGQLILDGSVPYGNMPDSVGTGDTYGPLNYLLYVPFILLFGFSGEWDFLPAAHALTTFSFVAGAFAMFFSGWRFSGTRAGVALALAWCVFPYTLYAANNNTNDIVVASAAAVGLALATSPAARGAAVACGFAIKLYPLILGPLWLLFGGAKLRSLAGFLAGGGVALALSFWVLFLGGTPGENVRLFYEKTLAFQGERVTPWTIFTQVPELAPLQSPLTVLIGTLAVAAGLYMLLVPAARTVRRLAALSGALVVGFQLTVNYWYFGYVVWFEPFVFLALLLATDKSTPLDGSEPEETKSPPAGEA</sequence>
<reference evidence="3" key="2">
    <citation type="submission" date="2023-11" db="EMBL/GenBank/DDBJ databases">
        <title>MicrobeMod: A computational toolkit for identifying prokaryotic methylation and restriction-modification with nanopore sequencing.</title>
        <authorList>
            <person name="Crits-Christoph A."/>
            <person name="Kang S.C."/>
            <person name="Lee H."/>
            <person name="Ostrov N."/>
        </authorList>
    </citation>
    <scope>NUCLEOTIDE SEQUENCE</scope>
    <source>
        <strain evidence="3">ATCC 51242</strain>
    </source>
</reference>
<keyword evidence="3" id="KW-0808">Transferase</keyword>
<dbReference type="GO" id="GO:0016757">
    <property type="term" value="F:glycosyltransferase activity"/>
    <property type="evidence" value="ECO:0007669"/>
    <property type="project" value="UniProtKB-KW"/>
</dbReference>
<feature type="transmembrane region" description="Helical" evidence="1">
    <location>
        <begin position="449"/>
        <end position="471"/>
    </location>
</feature>
<proteinExistence type="predicted"/>
<feature type="transmembrane region" description="Helical" evidence="1">
    <location>
        <begin position="348"/>
        <end position="366"/>
    </location>
</feature>
<feature type="transmembrane region" description="Helical" evidence="1">
    <location>
        <begin position="402"/>
        <end position="421"/>
    </location>
</feature>
<dbReference type="EMBL" id="CP007514">
    <property type="protein sequence ID" value="AHY46282.1"/>
    <property type="molecule type" value="Genomic_DNA"/>
</dbReference>
<evidence type="ECO:0000256" key="1">
    <source>
        <dbReference type="SAM" id="Phobius"/>
    </source>
</evidence>
<feature type="transmembrane region" description="Helical" evidence="1">
    <location>
        <begin position="541"/>
        <end position="558"/>
    </location>
</feature>
<name>A0A023X1D0_RUBRA</name>
<evidence type="ECO:0000313" key="4">
    <source>
        <dbReference type="Proteomes" id="UP000025229"/>
    </source>
</evidence>
<dbReference type="OrthoDB" id="5240769at2"/>
<dbReference type="EMBL" id="JAWXXX010000001">
    <property type="protein sequence ID" value="MDX5893690.1"/>
    <property type="molecule type" value="Genomic_DNA"/>
</dbReference>
<dbReference type="STRING" id="42256.RradSPS_0999"/>
<reference evidence="2 4" key="1">
    <citation type="submission" date="2014-03" db="EMBL/GenBank/DDBJ databases">
        <title>Complete genome sequence of the Radio-Resistant Rubrobacter radiotolerans RSPS-4.</title>
        <authorList>
            <person name="Egas C.C."/>
            <person name="Barroso C.C."/>
            <person name="Froufe H.J.C."/>
            <person name="Pacheco J.J."/>
            <person name="Albuquerque L.L."/>
            <person name="da Costa M.M.S."/>
        </authorList>
    </citation>
    <scope>NUCLEOTIDE SEQUENCE [LARGE SCALE GENOMIC DNA]</scope>
    <source>
        <strain evidence="2 4">RSPS-4</strain>
    </source>
</reference>
<dbReference type="RefSeq" id="WP_038681094.1">
    <property type="nucleotide sequence ID" value="NZ_CP007514.1"/>
</dbReference>
<organism evidence="2 4">
    <name type="scientific">Rubrobacter radiotolerans</name>
    <name type="common">Arthrobacter radiotolerans</name>
    <dbReference type="NCBI Taxonomy" id="42256"/>
    <lineage>
        <taxon>Bacteria</taxon>
        <taxon>Bacillati</taxon>
        <taxon>Actinomycetota</taxon>
        <taxon>Rubrobacteria</taxon>
        <taxon>Rubrobacterales</taxon>
        <taxon>Rubrobacteraceae</taxon>
        <taxon>Rubrobacter</taxon>
    </lineage>
</organism>
<evidence type="ECO:0000313" key="3">
    <source>
        <dbReference type="EMBL" id="MDX5893690.1"/>
    </source>
</evidence>
<feature type="transmembrane region" description="Helical" evidence="1">
    <location>
        <begin position="478"/>
        <end position="498"/>
    </location>
</feature>
<keyword evidence="4" id="KW-1185">Reference proteome</keyword>
<keyword evidence="1" id="KW-0812">Transmembrane</keyword>
<keyword evidence="1" id="KW-1133">Transmembrane helix</keyword>
<feature type="transmembrane region" description="Helical" evidence="1">
    <location>
        <begin position="292"/>
        <end position="309"/>
    </location>
</feature>
<feature type="transmembrane region" description="Helical" evidence="1">
    <location>
        <begin position="230"/>
        <end position="249"/>
    </location>
</feature>
<feature type="transmembrane region" description="Helical" evidence="1">
    <location>
        <begin position="587"/>
        <end position="605"/>
    </location>
</feature>
<keyword evidence="3" id="KW-0328">Glycosyltransferase</keyword>